<evidence type="ECO:0000256" key="1">
    <source>
        <dbReference type="ARBA" id="ARBA00004651"/>
    </source>
</evidence>
<evidence type="ECO:0000256" key="2">
    <source>
        <dbReference type="ARBA" id="ARBA00022448"/>
    </source>
</evidence>
<evidence type="ECO:0000313" key="9">
    <source>
        <dbReference type="EMBL" id="SKC76801.1"/>
    </source>
</evidence>
<keyword evidence="6 7" id="KW-0472">Membrane</keyword>
<feature type="transmembrane region" description="Helical" evidence="7">
    <location>
        <begin position="201"/>
        <end position="223"/>
    </location>
</feature>
<name>A0A1T5LLD6_9FIRM</name>
<keyword evidence="5 7" id="KW-1133">Transmembrane helix</keyword>
<dbReference type="PANTHER" id="PTHR43744:SF8">
    <property type="entry name" value="SN-GLYCEROL-3-PHOSPHATE TRANSPORT SYSTEM PERMEASE PROTEIN UGPE"/>
    <property type="match status" value="1"/>
</dbReference>
<evidence type="ECO:0000256" key="7">
    <source>
        <dbReference type="RuleBase" id="RU363032"/>
    </source>
</evidence>
<keyword evidence="2 7" id="KW-0813">Transport</keyword>
<dbReference type="Gene3D" id="1.10.3720.10">
    <property type="entry name" value="MetI-like"/>
    <property type="match status" value="1"/>
</dbReference>
<dbReference type="GO" id="GO:0055085">
    <property type="term" value="P:transmembrane transport"/>
    <property type="evidence" value="ECO:0007669"/>
    <property type="project" value="InterPro"/>
</dbReference>
<comment type="similarity">
    <text evidence="7">Belongs to the binding-protein-dependent transport system permease family.</text>
</comment>
<evidence type="ECO:0000256" key="6">
    <source>
        <dbReference type="ARBA" id="ARBA00023136"/>
    </source>
</evidence>
<dbReference type="SUPFAM" id="SSF161098">
    <property type="entry name" value="MetI-like"/>
    <property type="match status" value="1"/>
</dbReference>
<dbReference type="Proteomes" id="UP000190285">
    <property type="component" value="Unassembled WGS sequence"/>
</dbReference>
<feature type="transmembrane region" description="Helical" evidence="7">
    <location>
        <begin position="160"/>
        <end position="180"/>
    </location>
</feature>
<keyword evidence="9" id="KW-0762">Sugar transport</keyword>
<reference evidence="10" key="1">
    <citation type="submission" date="2017-02" db="EMBL/GenBank/DDBJ databases">
        <authorList>
            <person name="Varghese N."/>
            <person name="Submissions S."/>
        </authorList>
    </citation>
    <scope>NUCLEOTIDE SEQUENCE [LARGE SCALE GENOMIC DNA]</scope>
    <source>
        <strain evidence="10">M1</strain>
    </source>
</reference>
<organism evidence="9 10">
    <name type="scientific">Maledivibacter halophilus</name>
    <dbReference type="NCBI Taxonomy" id="36842"/>
    <lineage>
        <taxon>Bacteria</taxon>
        <taxon>Bacillati</taxon>
        <taxon>Bacillota</taxon>
        <taxon>Clostridia</taxon>
        <taxon>Peptostreptococcales</taxon>
        <taxon>Caminicellaceae</taxon>
        <taxon>Maledivibacter</taxon>
    </lineage>
</organism>
<gene>
    <name evidence="9" type="ORF">SAMN02194393_03040</name>
</gene>
<feature type="transmembrane region" description="Helical" evidence="7">
    <location>
        <begin position="126"/>
        <end position="148"/>
    </location>
</feature>
<keyword evidence="4 7" id="KW-0812">Transmembrane</keyword>
<feature type="transmembrane region" description="Helical" evidence="7">
    <location>
        <begin position="12"/>
        <end position="31"/>
    </location>
</feature>
<dbReference type="InterPro" id="IPR000515">
    <property type="entry name" value="MetI-like"/>
</dbReference>
<dbReference type="Pfam" id="PF00528">
    <property type="entry name" value="BPD_transp_1"/>
    <property type="match status" value="1"/>
</dbReference>
<dbReference type="PANTHER" id="PTHR43744">
    <property type="entry name" value="ABC TRANSPORTER PERMEASE PROTEIN MG189-RELATED-RELATED"/>
    <property type="match status" value="1"/>
</dbReference>
<accession>A0A1T5LLD6</accession>
<feature type="domain" description="ABC transmembrane type-1" evidence="8">
    <location>
        <begin position="91"/>
        <end position="277"/>
    </location>
</feature>
<keyword evidence="3" id="KW-1003">Cell membrane</keyword>
<dbReference type="InterPro" id="IPR035906">
    <property type="entry name" value="MetI-like_sf"/>
</dbReference>
<dbReference type="PROSITE" id="PS50928">
    <property type="entry name" value="ABC_TM1"/>
    <property type="match status" value="1"/>
</dbReference>
<dbReference type="AlphaFoldDB" id="A0A1T5LLD6"/>
<dbReference type="STRING" id="36842.SAMN02194393_03040"/>
<evidence type="ECO:0000256" key="4">
    <source>
        <dbReference type="ARBA" id="ARBA00022692"/>
    </source>
</evidence>
<protein>
    <submittedName>
        <fullName evidence="9">Multiple sugar transport system permease protein</fullName>
    </submittedName>
</protein>
<dbReference type="CDD" id="cd06261">
    <property type="entry name" value="TM_PBP2"/>
    <property type="match status" value="1"/>
</dbReference>
<dbReference type="GO" id="GO:0005886">
    <property type="term" value="C:plasma membrane"/>
    <property type="evidence" value="ECO:0007669"/>
    <property type="project" value="UniProtKB-SubCell"/>
</dbReference>
<evidence type="ECO:0000259" key="8">
    <source>
        <dbReference type="PROSITE" id="PS50928"/>
    </source>
</evidence>
<feature type="transmembrane region" description="Helical" evidence="7">
    <location>
        <begin position="256"/>
        <end position="275"/>
    </location>
</feature>
<evidence type="ECO:0000313" key="10">
    <source>
        <dbReference type="Proteomes" id="UP000190285"/>
    </source>
</evidence>
<keyword evidence="10" id="KW-1185">Reference proteome</keyword>
<dbReference type="RefSeq" id="WP_244282109.1">
    <property type="nucleotide sequence ID" value="NZ_FUZT01000007.1"/>
</dbReference>
<evidence type="ECO:0000256" key="5">
    <source>
        <dbReference type="ARBA" id="ARBA00022989"/>
    </source>
</evidence>
<sequence>MKKRHYFSRGILFLIAFLFAVLFILPTLLTITNSFMSQWELSANYGKVFSEVTSDNVYIFEKVNLKLIPDMVSFTQYFSVLLQSPDYLFKFWNSAFLVIPIVVGQVAMATFAAYTFYRCRGRVYQILFFIYIILMLMPYQVMLVPNYLVADWTGLLDSRWSIILPGIFAPFSVFLLTKFMRRIPEALIESAKIDGATEWKIFTRICIPQCYSAIYSVAILAFIDNWNMVEQPIILLSDVGKHPLSVYLSNINTEEIGLAFAVATIYMIPPLLLFLHGEKYLVEGITHSGSVKG</sequence>
<dbReference type="EMBL" id="FUZT01000007">
    <property type="protein sequence ID" value="SKC76801.1"/>
    <property type="molecule type" value="Genomic_DNA"/>
</dbReference>
<comment type="subcellular location">
    <subcellularLocation>
        <location evidence="1 7">Cell membrane</location>
        <topology evidence="1 7">Multi-pass membrane protein</topology>
    </subcellularLocation>
</comment>
<proteinExistence type="inferred from homology"/>
<feature type="transmembrane region" description="Helical" evidence="7">
    <location>
        <begin position="91"/>
        <end position="114"/>
    </location>
</feature>
<evidence type="ECO:0000256" key="3">
    <source>
        <dbReference type="ARBA" id="ARBA00022475"/>
    </source>
</evidence>